<evidence type="ECO:0000313" key="20">
    <source>
        <dbReference type="Proteomes" id="UP000887572"/>
    </source>
</evidence>
<dbReference type="Gene3D" id="1.20.1110.10">
    <property type="entry name" value="Calcium-transporting ATPase, transmembrane domain"/>
    <property type="match status" value="2"/>
</dbReference>
<dbReference type="SUPFAM" id="SSF56784">
    <property type="entry name" value="HAD-like"/>
    <property type="match status" value="1"/>
</dbReference>
<evidence type="ECO:0000313" key="21">
    <source>
        <dbReference type="WBParaSite" id="Gr19_v10_g7028.t1"/>
    </source>
</evidence>
<feature type="transmembrane region" description="Helical" evidence="14">
    <location>
        <begin position="1091"/>
        <end position="1112"/>
    </location>
</feature>
<feature type="transmembrane region" description="Helical" evidence="14">
    <location>
        <begin position="573"/>
        <end position="593"/>
    </location>
</feature>
<keyword evidence="3" id="KW-0597">Phosphoprotein</keyword>
<dbReference type="FunFam" id="3.40.1110.10:FF:000026">
    <property type="entry name" value="Cation-transporting ATPase"/>
    <property type="match status" value="1"/>
</dbReference>
<evidence type="ECO:0000259" key="16">
    <source>
        <dbReference type="Pfam" id="PF00122"/>
    </source>
</evidence>
<dbReference type="FunFam" id="1.20.1110.10:FF:000023">
    <property type="entry name" value="Cation-transporting ATPase"/>
    <property type="match status" value="1"/>
</dbReference>
<comment type="subcellular location">
    <subcellularLocation>
        <location evidence="1">Late endosome membrane</location>
        <topology evidence="1">Multi-pass membrane protein</topology>
    </subcellularLocation>
    <subcellularLocation>
        <location evidence="14">Membrane</location>
        <topology evidence="14">Multi-pass membrane protein</topology>
    </subcellularLocation>
</comment>
<keyword evidence="5 14" id="KW-0479">Metal-binding</keyword>
<dbReference type="FunFam" id="3.40.50.1000:FF:000068">
    <property type="entry name" value="Cation-transporting ATPase"/>
    <property type="match status" value="1"/>
</dbReference>
<feature type="transmembrane region" description="Helical" evidence="14">
    <location>
        <begin position="1124"/>
        <end position="1153"/>
    </location>
</feature>
<dbReference type="InterPro" id="IPR006068">
    <property type="entry name" value="ATPase_P-typ_cation-transptr_C"/>
</dbReference>
<feature type="region of interest" description="Disordered" evidence="15">
    <location>
        <begin position="111"/>
        <end position="143"/>
    </location>
</feature>
<sequence>MSQLELLLQGAINNQSTDDECELESNDSFATVSGGPSSRPSSSTGRTAGRASRFVPRSLCRRSAGRVAEATPLLDLDACSSSSSSSNCSSSYGTQQQRLCNDGLAQCMSSHHLNQTNPSADSGGGTRPIRPRHLSTSAPDLPEMDDENGMGFGVENRQHHALIQLQDESLNVYGYRRSRIRTCAMVVLSVLTGGVLRLLLHWYPEWLVRMTASKCPLSRCDHVLVRDDHQNVVFRPVHILDAKRCGQKQFMLPGGGGRTLLLAHLRFFTYRKLKYLWHPHNQCFATISQLEANLPLSYFHSAARVQSGLSDVEAVQRMCTYGSNIIEVKVKALVVLLFREAITPFYIFQVFSVTVWYMDNYAYFASIIVAMSVLSISFDVYQTRKEERNLRSMVHTHETVHVLRNGGQMVESSSADLVHGDILLIPPRGCLLQCDAVLLNGTVIVNEAMLTGESMPITKVAMPDSEDDQDTLFSFKEHSKHVLYCGTQVLQTRYYAGKHVQAFVLRTAYSTLKGQLVRSIMYPKPVDFRFTKDLFKFVGFLASIAAFGFLYTVLVMYTRGASVWKMVIRSLDIITIVVPPALPAAMSIGIIAAHMRLKAKQIFCTSPSTINTCGAINTICFDKTGTLTEDGLDFNCVRAVHGREFGPEFGNELHDFCTDELPGNGELLKAVATCHSLTRIDKELNGDPLDLVLFRKTGWIMDEPTESAVVDETSMYDMLQPTVIRSPPLHSAMESDVELAVIRQFTFSSSLQRMAVIVHNPNEDSHIHHLYCKGAPEKIASLCVPETVPTDFQSYVDNYAQHGYRLIAVAFRVLSMNYVKAQKVKREQAECELTMLGLIVMENRLKKQTTGVINQLNRANIRTVMITGDNLLTAMSVARECGIIRPNKRSFLLEACDTKSRDGRTHLMLKQSVSSSEEVLEFDENLSFYEAEQGGCKAFSGDGTAESTYHVAVSGPTLSVICEQYPEILEQLVCVCDVYARMSPDQKQLLVNQLQDVGYTVAMCGDGANDCAALKAAHAGISLSEAEASIAAPFTSKIADIRCVPMIIREGRAALVTSFGVFKYMAGYSLTQFVTIMQLYWLNTNLTDFQFLYIDLALVTLVSLSFGYTPACERLARTPPPTRLLSLASMLSVVGQLAIIAFFQVFAFFYTSWQPWFVPYALPVGPETEDRRSMQGTAVFCVSMFQYIMLAMIYSKGFPYRRPLFSNKPLCISLLTVSVISVIICVQPPAFVIERLEFDPIPYIEDRLLLLTLALLNGVLCYLYENFVIEFLIINVLEKRKKHKQLLSGSTTSARFERILLSVGTEPTWLRLLTGGSVTSPNLSSLVPN</sequence>
<evidence type="ECO:0000256" key="10">
    <source>
        <dbReference type="ARBA" id="ARBA00022967"/>
    </source>
</evidence>
<dbReference type="PRINTS" id="PR00121">
    <property type="entry name" value="NAKATPASE"/>
</dbReference>
<keyword evidence="12 14" id="KW-0472">Membrane</keyword>
<dbReference type="InterPro" id="IPR047821">
    <property type="entry name" value="P5B-type_ATPase"/>
</dbReference>
<dbReference type="NCBIfam" id="TIGR01657">
    <property type="entry name" value="P-ATPase-V"/>
    <property type="match status" value="1"/>
</dbReference>
<dbReference type="InterPro" id="IPR001757">
    <property type="entry name" value="P_typ_ATPase"/>
</dbReference>
<dbReference type="InterPro" id="IPR023299">
    <property type="entry name" value="ATPase_P-typ_cyto_dom_N"/>
</dbReference>
<dbReference type="SUPFAM" id="SSF81665">
    <property type="entry name" value="Calcium ATPase, transmembrane domain M"/>
    <property type="match status" value="1"/>
</dbReference>
<feature type="domain" description="P-type ATPase A" evidence="16">
    <location>
        <begin position="396"/>
        <end position="520"/>
    </location>
</feature>
<name>A0A914I5R9_GLORO</name>
<feature type="transmembrane region" description="Helical" evidence="14">
    <location>
        <begin position="534"/>
        <end position="553"/>
    </location>
</feature>
<keyword evidence="9 14" id="KW-0460">Magnesium</keyword>
<dbReference type="GO" id="GO:0031902">
    <property type="term" value="C:late endosome membrane"/>
    <property type="evidence" value="ECO:0007669"/>
    <property type="project" value="UniProtKB-SubCell"/>
</dbReference>
<evidence type="ECO:0000256" key="13">
    <source>
        <dbReference type="ARBA" id="ARBA00049360"/>
    </source>
</evidence>
<evidence type="ECO:0000256" key="15">
    <source>
        <dbReference type="SAM" id="MobiDB-lite"/>
    </source>
</evidence>
<evidence type="ECO:0000256" key="11">
    <source>
        <dbReference type="ARBA" id="ARBA00022989"/>
    </source>
</evidence>
<feature type="compositionally biased region" description="Low complexity" evidence="15">
    <location>
        <begin position="33"/>
        <end position="47"/>
    </location>
</feature>
<comment type="similarity">
    <text evidence="2 14">Belongs to the cation transport ATPase (P-type) (TC 3.A.3) family. Type V subfamily.</text>
</comment>
<dbReference type="GO" id="GO:0006874">
    <property type="term" value="P:intracellular calcium ion homeostasis"/>
    <property type="evidence" value="ECO:0007669"/>
    <property type="project" value="TreeGrafter"/>
</dbReference>
<evidence type="ECO:0000256" key="8">
    <source>
        <dbReference type="ARBA" id="ARBA00022840"/>
    </source>
</evidence>
<dbReference type="PRINTS" id="PR00119">
    <property type="entry name" value="CATATPASE"/>
</dbReference>
<dbReference type="Proteomes" id="UP000887572">
    <property type="component" value="Unplaced"/>
</dbReference>
<dbReference type="PANTHER" id="PTHR45630:SF8">
    <property type="entry name" value="CATION-TRANSPORTING ATPASE"/>
    <property type="match status" value="1"/>
</dbReference>
<dbReference type="Pfam" id="PF13246">
    <property type="entry name" value="Cation_ATPase"/>
    <property type="match status" value="1"/>
</dbReference>
<dbReference type="Pfam" id="PF00689">
    <property type="entry name" value="Cation_ATPase_C"/>
    <property type="match status" value="1"/>
</dbReference>
<dbReference type="GO" id="GO:0015662">
    <property type="term" value="F:P-type ion transporter activity"/>
    <property type="evidence" value="ECO:0007669"/>
    <property type="project" value="InterPro"/>
</dbReference>
<dbReference type="Pfam" id="PF12409">
    <property type="entry name" value="P5-ATPase"/>
    <property type="match status" value="1"/>
</dbReference>
<evidence type="ECO:0000256" key="2">
    <source>
        <dbReference type="ARBA" id="ARBA00006000"/>
    </source>
</evidence>
<dbReference type="SUPFAM" id="SSF81660">
    <property type="entry name" value="Metal cation-transporting ATPase, ATP-binding domain N"/>
    <property type="match status" value="1"/>
</dbReference>
<dbReference type="SFLD" id="SFLDF00027">
    <property type="entry name" value="p-type_atpase"/>
    <property type="match status" value="1"/>
</dbReference>
<dbReference type="Pfam" id="PF00122">
    <property type="entry name" value="E1-E2_ATPase"/>
    <property type="match status" value="1"/>
</dbReference>
<dbReference type="SFLD" id="SFLDG00002">
    <property type="entry name" value="C1.7:_P-type_atpase_like"/>
    <property type="match status" value="1"/>
</dbReference>
<evidence type="ECO:0000259" key="17">
    <source>
        <dbReference type="Pfam" id="PF00689"/>
    </source>
</evidence>
<keyword evidence="10 14" id="KW-1278">Translocase</keyword>
<evidence type="ECO:0000256" key="3">
    <source>
        <dbReference type="ARBA" id="ARBA00022553"/>
    </source>
</evidence>
<feature type="domain" description="Cation-transporting P-type ATPase N-terminal" evidence="18">
    <location>
        <begin position="305"/>
        <end position="356"/>
    </location>
</feature>
<dbReference type="EC" id="7.2.2.-" evidence="14"/>
<dbReference type="InterPro" id="IPR023298">
    <property type="entry name" value="ATPase_P-typ_TM_dom_sf"/>
</dbReference>
<dbReference type="Gene3D" id="3.40.50.1000">
    <property type="entry name" value="HAD superfamily/HAD-like"/>
    <property type="match status" value="1"/>
</dbReference>
<dbReference type="PANTHER" id="PTHR45630">
    <property type="entry name" value="CATION-TRANSPORTING ATPASE-RELATED"/>
    <property type="match status" value="1"/>
</dbReference>
<keyword evidence="6 14" id="KW-0547">Nucleotide-binding</keyword>
<evidence type="ECO:0000256" key="5">
    <source>
        <dbReference type="ARBA" id="ARBA00022723"/>
    </source>
</evidence>
<feature type="transmembrane region" description="Helical" evidence="14">
    <location>
        <begin position="361"/>
        <end position="381"/>
    </location>
</feature>
<evidence type="ECO:0000256" key="14">
    <source>
        <dbReference type="RuleBase" id="RU362082"/>
    </source>
</evidence>
<evidence type="ECO:0000256" key="1">
    <source>
        <dbReference type="ARBA" id="ARBA00004107"/>
    </source>
</evidence>
<keyword evidence="4 14" id="KW-0812">Transmembrane</keyword>
<evidence type="ECO:0000256" key="12">
    <source>
        <dbReference type="ARBA" id="ARBA00023136"/>
    </source>
</evidence>
<evidence type="ECO:0000259" key="18">
    <source>
        <dbReference type="Pfam" id="PF00690"/>
    </source>
</evidence>
<feature type="domain" description="Cation-transporting P-type ATPase C-terminal" evidence="17">
    <location>
        <begin position="1086"/>
        <end position="1231"/>
    </location>
</feature>
<feature type="transmembrane region" description="Helical" evidence="14">
    <location>
        <begin position="1253"/>
        <end position="1277"/>
    </location>
</feature>
<dbReference type="GO" id="GO:0046872">
    <property type="term" value="F:metal ion binding"/>
    <property type="evidence" value="ECO:0007669"/>
    <property type="project" value="UniProtKB-UniRule"/>
</dbReference>
<feature type="transmembrane region" description="Helical" evidence="14">
    <location>
        <begin position="1214"/>
        <end position="1233"/>
    </location>
</feature>
<dbReference type="InterPro" id="IPR047819">
    <property type="entry name" value="P5A-ATPase_N"/>
</dbReference>
<evidence type="ECO:0000256" key="7">
    <source>
        <dbReference type="ARBA" id="ARBA00022753"/>
    </source>
</evidence>
<dbReference type="PROSITE" id="PS00154">
    <property type="entry name" value="ATPASE_E1_E2"/>
    <property type="match status" value="1"/>
</dbReference>
<dbReference type="InterPro" id="IPR044492">
    <property type="entry name" value="P_typ_ATPase_HD_dom"/>
</dbReference>
<accession>A0A914I5R9</accession>
<protein>
    <recommendedName>
        <fullName evidence="14">Cation-transporting ATPase</fullName>
        <ecNumber evidence="14">7.2.2.-</ecNumber>
    </recommendedName>
</protein>
<feature type="region of interest" description="Disordered" evidence="15">
    <location>
        <begin position="17"/>
        <end position="54"/>
    </location>
</feature>
<dbReference type="Gene3D" id="3.40.1110.10">
    <property type="entry name" value="Calcium-transporting ATPase, cytoplasmic domain N"/>
    <property type="match status" value="1"/>
</dbReference>
<dbReference type="InterPro" id="IPR018303">
    <property type="entry name" value="ATPase_P-typ_P_site"/>
</dbReference>
<reference evidence="21" key="1">
    <citation type="submission" date="2022-11" db="UniProtKB">
        <authorList>
            <consortium name="WormBaseParasite"/>
        </authorList>
    </citation>
    <scope>IDENTIFICATION</scope>
</reference>
<dbReference type="CDD" id="cd07542">
    <property type="entry name" value="P-type_ATPase_cation"/>
    <property type="match status" value="1"/>
</dbReference>
<dbReference type="GO" id="GO:0019829">
    <property type="term" value="F:ATPase-coupled monoatomic cation transmembrane transporter activity"/>
    <property type="evidence" value="ECO:0007669"/>
    <property type="project" value="UniProtKB-UniRule"/>
</dbReference>
<dbReference type="PROSITE" id="PS01229">
    <property type="entry name" value="COF_2"/>
    <property type="match status" value="1"/>
</dbReference>
<keyword evidence="7" id="KW-0967">Endosome</keyword>
<dbReference type="InterPro" id="IPR006544">
    <property type="entry name" value="P-type_TPase_V"/>
</dbReference>
<proteinExistence type="inferred from homology"/>
<evidence type="ECO:0000256" key="9">
    <source>
        <dbReference type="ARBA" id="ARBA00022842"/>
    </source>
</evidence>
<feature type="transmembrane region" description="Helical" evidence="14">
    <location>
        <begin position="183"/>
        <end position="203"/>
    </location>
</feature>
<feature type="transmembrane region" description="Helical" evidence="14">
    <location>
        <begin position="1173"/>
        <end position="1194"/>
    </location>
</feature>
<dbReference type="Gene3D" id="2.70.150.10">
    <property type="entry name" value="Calcium-transporting ATPase, cytoplasmic transduction domain A"/>
    <property type="match status" value="1"/>
</dbReference>
<feature type="domain" description="P5B-type ATPase N-terminal" evidence="19">
    <location>
        <begin position="166"/>
        <end position="278"/>
    </location>
</feature>
<feature type="compositionally biased region" description="Polar residues" evidence="15">
    <location>
        <begin position="111"/>
        <end position="120"/>
    </location>
</feature>
<dbReference type="InterPro" id="IPR023214">
    <property type="entry name" value="HAD_sf"/>
</dbReference>
<dbReference type="InterPro" id="IPR008250">
    <property type="entry name" value="ATPase_P-typ_transduc_dom_A_sf"/>
</dbReference>
<dbReference type="NCBIfam" id="TIGR01494">
    <property type="entry name" value="ATPase_P-type"/>
    <property type="match status" value="3"/>
</dbReference>
<dbReference type="Pfam" id="PF00690">
    <property type="entry name" value="Cation_ATPase_N"/>
    <property type="match status" value="1"/>
</dbReference>
<keyword evidence="8 14" id="KW-0067">ATP-binding</keyword>
<evidence type="ECO:0000256" key="4">
    <source>
        <dbReference type="ARBA" id="ARBA00022692"/>
    </source>
</evidence>
<keyword evidence="11 14" id="KW-1133">Transmembrane helix</keyword>
<dbReference type="GO" id="GO:0005524">
    <property type="term" value="F:ATP binding"/>
    <property type="evidence" value="ECO:0007669"/>
    <property type="project" value="UniProtKB-UniRule"/>
</dbReference>
<evidence type="ECO:0000256" key="6">
    <source>
        <dbReference type="ARBA" id="ARBA00022741"/>
    </source>
</evidence>
<dbReference type="SUPFAM" id="SSF81653">
    <property type="entry name" value="Calcium ATPase, transduction domain A"/>
    <property type="match status" value="1"/>
</dbReference>
<dbReference type="GO" id="GO:0016887">
    <property type="term" value="F:ATP hydrolysis activity"/>
    <property type="evidence" value="ECO:0007669"/>
    <property type="project" value="InterPro"/>
</dbReference>
<feature type="transmembrane region" description="Helical" evidence="14">
    <location>
        <begin position="1053"/>
        <end position="1071"/>
    </location>
</feature>
<dbReference type="InterPro" id="IPR036412">
    <property type="entry name" value="HAD-like_sf"/>
</dbReference>
<dbReference type="GO" id="GO:0015203">
    <property type="term" value="F:polyamine transmembrane transporter activity"/>
    <property type="evidence" value="ECO:0007669"/>
    <property type="project" value="TreeGrafter"/>
</dbReference>
<comment type="catalytic activity">
    <reaction evidence="13 14">
        <text>ATP + H2O = ADP + phosphate + H(+)</text>
        <dbReference type="Rhea" id="RHEA:13065"/>
        <dbReference type="ChEBI" id="CHEBI:15377"/>
        <dbReference type="ChEBI" id="CHEBI:15378"/>
        <dbReference type="ChEBI" id="CHEBI:30616"/>
        <dbReference type="ChEBI" id="CHEBI:43474"/>
        <dbReference type="ChEBI" id="CHEBI:456216"/>
    </reaction>
</comment>
<keyword evidence="20" id="KW-1185">Reference proteome</keyword>
<organism evidence="20 21">
    <name type="scientific">Globodera rostochiensis</name>
    <name type="common">Golden nematode worm</name>
    <name type="synonym">Heterodera rostochiensis</name>
    <dbReference type="NCBI Taxonomy" id="31243"/>
    <lineage>
        <taxon>Eukaryota</taxon>
        <taxon>Metazoa</taxon>
        <taxon>Ecdysozoa</taxon>
        <taxon>Nematoda</taxon>
        <taxon>Chromadorea</taxon>
        <taxon>Rhabditida</taxon>
        <taxon>Tylenchina</taxon>
        <taxon>Tylenchomorpha</taxon>
        <taxon>Tylenchoidea</taxon>
        <taxon>Heteroderidae</taxon>
        <taxon>Heteroderinae</taxon>
        <taxon>Globodera</taxon>
    </lineage>
</organism>
<dbReference type="InterPro" id="IPR059000">
    <property type="entry name" value="ATPase_P-type_domA"/>
</dbReference>
<dbReference type="InterPro" id="IPR004014">
    <property type="entry name" value="ATPase_P-typ_cation-transptr_N"/>
</dbReference>
<evidence type="ECO:0000259" key="19">
    <source>
        <dbReference type="Pfam" id="PF12409"/>
    </source>
</evidence>
<dbReference type="SFLD" id="SFLDS00003">
    <property type="entry name" value="Haloacid_Dehalogenase"/>
    <property type="match status" value="1"/>
</dbReference>
<dbReference type="WBParaSite" id="Gr19_v10_g7028.t1">
    <property type="protein sequence ID" value="Gr19_v10_g7028.t1"/>
    <property type="gene ID" value="Gr19_v10_g7028"/>
</dbReference>